<evidence type="ECO:0000313" key="1">
    <source>
        <dbReference type="EMBL" id="PWQ97141.1"/>
    </source>
</evidence>
<accession>A0A317CG57</accession>
<proteinExistence type="predicted"/>
<dbReference type="EMBL" id="QGKM01000028">
    <property type="protein sequence ID" value="PWQ97141.1"/>
    <property type="molecule type" value="Genomic_DNA"/>
</dbReference>
<comment type="caution">
    <text evidence="1">The sequence shown here is derived from an EMBL/GenBank/DDBJ whole genome shotgun (WGS) entry which is preliminary data.</text>
</comment>
<dbReference type="AlphaFoldDB" id="A0A317CG57"/>
<protein>
    <submittedName>
        <fullName evidence="1">Uncharacterized protein</fullName>
    </submittedName>
</protein>
<sequence length="172" mass="18868">MSTLAIALMCFVLVYIGFLVFASKRHNKSFVLEKINTVNFGSPRQGAKISTVVLSNDEGVKEAGLFVAGFDYVRKHAVDNTETFPLTISDVNGAIAILKQGGPFTLNLGTKNQFSLKVTPSSQLAILTIRNNAILKNTFRIEYDDAKLKELLAAFENLITTDKVDLKLNIAL</sequence>
<keyword evidence="2" id="KW-1185">Reference proteome</keyword>
<dbReference type="Proteomes" id="UP000245539">
    <property type="component" value="Unassembled WGS sequence"/>
</dbReference>
<dbReference type="RefSeq" id="WP_109837770.1">
    <property type="nucleotide sequence ID" value="NZ_QGKM01000028.1"/>
</dbReference>
<reference evidence="1 2" key="1">
    <citation type="submission" date="2018-05" db="EMBL/GenBank/DDBJ databases">
        <title>Leucothrix arctica sp. nov., isolated from Arctic seawater.</title>
        <authorList>
            <person name="Choi A."/>
            <person name="Baek K."/>
        </authorList>
    </citation>
    <scope>NUCLEOTIDE SEQUENCE [LARGE SCALE GENOMIC DNA]</scope>
    <source>
        <strain evidence="1 2">JCM 18388</strain>
    </source>
</reference>
<organism evidence="1 2">
    <name type="scientific">Leucothrix pacifica</name>
    <dbReference type="NCBI Taxonomy" id="1247513"/>
    <lineage>
        <taxon>Bacteria</taxon>
        <taxon>Pseudomonadati</taxon>
        <taxon>Pseudomonadota</taxon>
        <taxon>Gammaproteobacteria</taxon>
        <taxon>Thiotrichales</taxon>
        <taxon>Thiotrichaceae</taxon>
        <taxon>Leucothrix</taxon>
    </lineage>
</organism>
<name>A0A317CG57_9GAMM</name>
<gene>
    <name evidence="1" type="ORF">DKW60_11340</name>
</gene>
<evidence type="ECO:0000313" key="2">
    <source>
        <dbReference type="Proteomes" id="UP000245539"/>
    </source>
</evidence>